<evidence type="ECO:0000256" key="1">
    <source>
        <dbReference type="ARBA" id="ARBA00008325"/>
    </source>
</evidence>
<dbReference type="EMBL" id="MCFH01000092">
    <property type="protein sequence ID" value="ORX41317.1"/>
    <property type="molecule type" value="Genomic_DNA"/>
</dbReference>
<reference evidence="4 5" key="1">
    <citation type="submission" date="2016-08" db="EMBL/GenBank/DDBJ databases">
        <title>Genomes of anaerobic fungi encode conserved fungal cellulosomes for biomass hydrolysis.</title>
        <authorList>
            <consortium name="DOE Joint Genome Institute"/>
            <person name="Haitjema C.H."/>
            <person name="Gilmore S.P."/>
            <person name="Henske J.K."/>
            <person name="Solomon K.V."/>
            <person name="De Groot R."/>
            <person name="Kuo A."/>
            <person name="Mondo S.J."/>
            <person name="Salamov A.A."/>
            <person name="Labutti K."/>
            <person name="Zhao Z."/>
            <person name="Chiniquy J."/>
            <person name="Barry K."/>
            <person name="Brewer H.M."/>
            <person name="Purvine S.O."/>
            <person name="Wright A.T."/>
            <person name="Boxma B."/>
            <person name="Van Alen T."/>
            <person name="Hackstein J.H."/>
            <person name="Baker S.E."/>
            <person name="Grigoriev I.V."/>
            <person name="O'Malley M.A."/>
        </authorList>
    </citation>
    <scope>NUCLEOTIDE SEQUENCE [LARGE SCALE GENOMIC DNA]</scope>
    <source>
        <strain evidence="5">finn</strain>
    </source>
</reference>
<evidence type="ECO:0000313" key="4">
    <source>
        <dbReference type="EMBL" id="ORX41317.1"/>
    </source>
</evidence>
<evidence type="ECO:0000256" key="2">
    <source>
        <dbReference type="ARBA" id="ARBA00022729"/>
    </source>
</evidence>
<sequence>MSYLDDDLSELESAQLLDNDSDEYNNHKESGLKRKMNKILNRNNDSSASFEEAIENGLSSNNFDVRTNNIDTADERTGFDPKDTRILKRIMKNEHCDFDTARLVMQHLKFRKMGIDPATGMPLDSKAFTFESKSKR</sequence>
<dbReference type="PANTHER" id="PTHR28023:SF1">
    <property type="entry name" value="UPF0357 PROTEIN YCL012C"/>
    <property type="match status" value="1"/>
</dbReference>
<comment type="similarity">
    <text evidence="1">Belongs to the UPF0357 family.</text>
</comment>
<organism evidence="4 5">
    <name type="scientific">Piromyces finnis</name>
    <dbReference type="NCBI Taxonomy" id="1754191"/>
    <lineage>
        <taxon>Eukaryota</taxon>
        <taxon>Fungi</taxon>
        <taxon>Fungi incertae sedis</taxon>
        <taxon>Chytridiomycota</taxon>
        <taxon>Chytridiomycota incertae sedis</taxon>
        <taxon>Neocallimastigomycetes</taxon>
        <taxon>Neocallimastigales</taxon>
        <taxon>Neocallimastigaceae</taxon>
        <taxon>Piromyces</taxon>
    </lineage>
</organism>
<dbReference type="Proteomes" id="UP000193719">
    <property type="component" value="Unassembled WGS sequence"/>
</dbReference>
<gene>
    <name evidence="4" type="ORF">BCR36DRAFT_588101</name>
</gene>
<evidence type="ECO:0000256" key="3">
    <source>
        <dbReference type="SAM" id="MobiDB-lite"/>
    </source>
</evidence>
<keyword evidence="5" id="KW-1185">Reference proteome</keyword>
<accession>A0A1Y1UUL1</accession>
<dbReference type="InterPro" id="IPR018559">
    <property type="entry name" value="DUF2015"/>
</dbReference>
<protein>
    <submittedName>
        <fullName evidence="4">Uncharacterized protein</fullName>
    </submittedName>
</protein>
<comment type="caution">
    <text evidence="4">The sequence shown here is derived from an EMBL/GenBank/DDBJ whole genome shotgun (WGS) entry which is preliminary data.</text>
</comment>
<keyword evidence="2" id="KW-0732">Signal</keyword>
<name>A0A1Y1UUL1_9FUNG</name>
<reference evidence="4 5" key="2">
    <citation type="submission" date="2016-08" db="EMBL/GenBank/DDBJ databases">
        <title>Pervasive Adenine N6-methylation of Active Genes in Fungi.</title>
        <authorList>
            <consortium name="DOE Joint Genome Institute"/>
            <person name="Mondo S.J."/>
            <person name="Dannebaum R.O."/>
            <person name="Kuo R.C."/>
            <person name="Labutti K."/>
            <person name="Haridas S."/>
            <person name="Kuo A."/>
            <person name="Salamov A."/>
            <person name="Ahrendt S.R."/>
            <person name="Lipzen A."/>
            <person name="Sullivan W."/>
            <person name="Andreopoulos W.B."/>
            <person name="Clum A."/>
            <person name="Lindquist E."/>
            <person name="Daum C."/>
            <person name="Ramamoorthy G.K."/>
            <person name="Gryganskyi A."/>
            <person name="Culley D."/>
            <person name="Magnuson J.K."/>
            <person name="James T.Y."/>
            <person name="O'Malley M.A."/>
            <person name="Stajich J.E."/>
            <person name="Spatafora J.W."/>
            <person name="Visel A."/>
            <person name="Grigoriev I.V."/>
        </authorList>
    </citation>
    <scope>NUCLEOTIDE SEQUENCE [LARGE SCALE GENOMIC DNA]</scope>
    <source>
        <strain evidence="5">finn</strain>
    </source>
</reference>
<dbReference type="AlphaFoldDB" id="A0A1Y1UUL1"/>
<dbReference type="OrthoDB" id="447314at2759"/>
<evidence type="ECO:0000313" key="5">
    <source>
        <dbReference type="Proteomes" id="UP000193719"/>
    </source>
</evidence>
<dbReference type="PANTHER" id="PTHR28023">
    <property type="entry name" value="UPF0357 PROTEIN YCL012C"/>
    <property type="match status" value="1"/>
</dbReference>
<feature type="region of interest" description="Disordered" evidence="3">
    <location>
        <begin position="14"/>
        <end position="39"/>
    </location>
</feature>
<proteinExistence type="inferred from homology"/>
<dbReference type="Pfam" id="PF09435">
    <property type="entry name" value="DUF2015"/>
    <property type="match status" value="1"/>
</dbReference>